<dbReference type="GeneID" id="77945365"/>
<name>A0A6G8R625_9CAUD</name>
<accession>A0A6G8R625</accession>
<protein>
    <submittedName>
        <fullName evidence="1">Uncharacterized protein</fullName>
    </submittedName>
</protein>
<dbReference type="KEGG" id="vg:77945365"/>
<dbReference type="Proteomes" id="UP000502617">
    <property type="component" value="Segment"/>
</dbReference>
<organism evidence="1 2">
    <name type="scientific">Synechococcus phage S-N03</name>
    <dbReference type="NCBI Taxonomy" id="2718943"/>
    <lineage>
        <taxon>Viruses</taxon>
        <taxon>Duplodnaviria</taxon>
        <taxon>Heunggongvirae</taxon>
        <taxon>Uroviricota</taxon>
        <taxon>Caudoviricetes</taxon>
        <taxon>Pantevenvirales</taxon>
        <taxon>Kyanoviridae</taxon>
        <taxon>Huanghaivirus</taxon>
        <taxon>Huanghaivirus snothree</taxon>
    </lineage>
</organism>
<evidence type="ECO:0000313" key="2">
    <source>
        <dbReference type="Proteomes" id="UP000502617"/>
    </source>
</evidence>
<dbReference type="RefSeq" id="YP_010669211.1">
    <property type="nucleotide sequence ID" value="NC_070959.1"/>
</dbReference>
<proteinExistence type="predicted"/>
<sequence length="34" mass="3803">MNFLNVIKQQKQKKSAVKVAATVQLLKASKKAIF</sequence>
<reference evidence="1 2" key="1">
    <citation type="submission" date="2020-03" db="EMBL/GenBank/DDBJ databases">
        <title>The Isolation and Genome Sequence of a Novel Cyanophage S-N03 from the Huanghai Sea, China.</title>
        <authorList>
            <person name="Jiang T."/>
        </authorList>
    </citation>
    <scope>NUCLEOTIDE SEQUENCE [LARGE SCALE GENOMIC DNA]</scope>
</reference>
<evidence type="ECO:0000313" key="1">
    <source>
        <dbReference type="EMBL" id="QIN96831.1"/>
    </source>
</evidence>
<keyword evidence="2" id="KW-1185">Reference proteome</keyword>
<dbReference type="EMBL" id="MT162466">
    <property type="protein sequence ID" value="QIN96831.1"/>
    <property type="molecule type" value="Genomic_DNA"/>
</dbReference>